<dbReference type="InterPro" id="IPR005122">
    <property type="entry name" value="Uracil-DNA_glycosylase-like"/>
</dbReference>
<dbReference type="NCBIfam" id="TIGR04274">
    <property type="entry name" value="hypoxanDNAglyco"/>
    <property type="match status" value="1"/>
</dbReference>
<dbReference type="OrthoDB" id="9799921at2"/>
<proteinExistence type="predicted"/>
<gene>
    <name evidence="2" type="ORF">D3P09_24015</name>
</gene>
<dbReference type="Pfam" id="PF03167">
    <property type="entry name" value="UDG"/>
    <property type="match status" value="1"/>
</dbReference>
<keyword evidence="3" id="KW-1185">Reference proteome</keyword>
<dbReference type="RefSeq" id="WP_120113970.1">
    <property type="nucleotide sequence ID" value="NZ_QXQB01000006.1"/>
</dbReference>
<name>A0A3A6PBA0_9BACL</name>
<dbReference type="CDD" id="cd10032">
    <property type="entry name" value="UDG-F6_HDG"/>
    <property type="match status" value="1"/>
</dbReference>
<keyword evidence="2" id="KW-0378">Hydrolase</keyword>
<dbReference type="EC" id="3.2.2.15" evidence="2"/>
<dbReference type="GO" id="GO:0033958">
    <property type="term" value="F:DNA-deoxyinosine glycosylase activity"/>
    <property type="evidence" value="ECO:0007669"/>
    <property type="project" value="UniProtKB-EC"/>
</dbReference>
<comment type="caution">
    <text evidence="2">The sequence shown here is derived from an EMBL/GenBank/DDBJ whole genome shotgun (WGS) entry which is preliminary data.</text>
</comment>
<dbReference type="SMART" id="SM00987">
    <property type="entry name" value="UreE_C"/>
    <property type="match status" value="1"/>
</dbReference>
<dbReference type="Gene3D" id="3.40.470.10">
    <property type="entry name" value="Uracil-DNA glycosylase-like domain"/>
    <property type="match status" value="1"/>
</dbReference>
<sequence length="179" mass="20352">MSLIYSFPPVVDERSRVLIAGTAPSVKSLAYGQFYGHPQNFFWRIVYGLFQERVPGQEGYPPPDPVYENRLAFLREHRLAVWDVIHSCEREGSLDANIKEETPNDFPGLIEHYPGIRAIAFNGSKAYDTFRKNFGGHPSLQHVAKLKLPSSSPIPTKHMRSLEDRIGAWQTIVPFVLED</sequence>
<feature type="domain" description="Uracil-DNA glycosylase-like" evidence="1">
    <location>
        <begin position="8"/>
        <end position="170"/>
    </location>
</feature>
<dbReference type="SUPFAM" id="SSF52141">
    <property type="entry name" value="Uracil-DNA glycosylase-like"/>
    <property type="match status" value="1"/>
</dbReference>
<dbReference type="AlphaFoldDB" id="A0A3A6PBA0"/>
<evidence type="ECO:0000313" key="2">
    <source>
        <dbReference type="EMBL" id="RJX37415.1"/>
    </source>
</evidence>
<dbReference type="Proteomes" id="UP000267798">
    <property type="component" value="Unassembled WGS sequence"/>
</dbReference>
<reference evidence="2 3" key="1">
    <citation type="submission" date="2018-09" db="EMBL/GenBank/DDBJ databases">
        <title>Paenibacillus aracenensis nov. sp. isolated from a cave in southern Spain.</title>
        <authorList>
            <person name="Jurado V."/>
            <person name="Gutierrez-Patricio S."/>
            <person name="Gonzalez-Pimentel J.L."/>
            <person name="Miller A.Z."/>
            <person name="Laiz L."/>
            <person name="Saiz-Jimenez C."/>
        </authorList>
    </citation>
    <scope>NUCLEOTIDE SEQUENCE [LARGE SCALE GENOMIC DNA]</scope>
    <source>
        <strain evidence="2 3">JCM 19203</strain>
    </source>
</reference>
<dbReference type="EMBL" id="QXQB01000006">
    <property type="protein sequence ID" value="RJX37415.1"/>
    <property type="molecule type" value="Genomic_DNA"/>
</dbReference>
<accession>A0A3A6PBA0</accession>
<organism evidence="2 3">
    <name type="scientific">Paenibacillus pinisoli</name>
    <dbReference type="NCBI Taxonomy" id="1276110"/>
    <lineage>
        <taxon>Bacteria</taxon>
        <taxon>Bacillati</taxon>
        <taxon>Bacillota</taxon>
        <taxon>Bacilli</taxon>
        <taxon>Bacillales</taxon>
        <taxon>Paenibacillaceae</taxon>
        <taxon>Paenibacillus</taxon>
    </lineage>
</organism>
<protein>
    <submittedName>
        <fullName evidence="2">DNA-deoxyinosine glycosylase</fullName>
        <ecNumber evidence="2">3.2.2.15</ecNumber>
    </submittedName>
</protein>
<dbReference type="InterPro" id="IPR026353">
    <property type="entry name" value="Hypoxan-DNA_Glyclase"/>
</dbReference>
<evidence type="ECO:0000313" key="3">
    <source>
        <dbReference type="Proteomes" id="UP000267798"/>
    </source>
</evidence>
<dbReference type="InterPro" id="IPR036895">
    <property type="entry name" value="Uracil-DNA_glycosylase-like_sf"/>
</dbReference>
<keyword evidence="2" id="KW-0326">Glycosidase</keyword>
<evidence type="ECO:0000259" key="1">
    <source>
        <dbReference type="SMART" id="SM00986"/>
    </source>
</evidence>
<dbReference type="SMART" id="SM00986">
    <property type="entry name" value="UDG"/>
    <property type="match status" value="1"/>
</dbReference>